<comment type="caution">
    <text evidence="1">The sequence shown here is derived from an EMBL/GenBank/DDBJ whole genome shotgun (WGS) entry which is preliminary data.</text>
</comment>
<reference evidence="1 2" key="1">
    <citation type="journal article" date="2019" name="Int. J. Syst. Evol. Microbiol.">
        <title>The Global Catalogue of Microorganisms (GCM) 10K type strain sequencing project: providing services to taxonomists for standard genome sequencing and annotation.</title>
        <authorList>
            <consortium name="The Broad Institute Genomics Platform"/>
            <consortium name="The Broad Institute Genome Sequencing Center for Infectious Disease"/>
            <person name="Wu L."/>
            <person name="Ma J."/>
        </authorList>
    </citation>
    <scope>NUCLEOTIDE SEQUENCE [LARGE SCALE GENOMIC DNA]</scope>
    <source>
        <strain evidence="1 2">JCM 16343</strain>
    </source>
</reference>
<keyword evidence="2" id="KW-1185">Reference proteome</keyword>
<dbReference type="InterPro" id="IPR036641">
    <property type="entry name" value="HPT_dom_sf"/>
</dbReference>
<sequence>MSQLEPITLHTPSLSITNFGLPSLHVLRDEIVVTLKDTETHLSEFNDDSEQAPLLLDSASVLKQLARIFQLISLAGAQVLSTAIANGLQKLYDSGDNTDTALIMDLSEAIMTLDRYIEFVLLTETVEPSLLLPIINTLQKATDQPPMDADFFAEFGSSSVVIANPEQNFQDLGELNVDRELLSHAYRSGLFVALTSDGKDLSDTDQQRLKAMSAACMAIAAQTSSLFWQAAAAAVMNIEEIMPLSSMQKHTLIYLEQQFRSYLPVMDARFADLVTLACQRQNPLAGAIREQYSHNQLETEQRDKMRSFLFGPNRQITDTLNDLIQNQISDIKDKVDEYARGESIHAPETQAQQISDELTLLKSTLQLLGLGSTASALQAAADAVMTWQTPTPEDFDMLLLALMSAENATIAMARLHTPGTANLPLNNQNISLHQLNTAHETLIQESRTAIASAEQAICDYLADSNREVFNIANIPEMLRQVSGAVRFLNLPVSATMFSQLATYLDTRLASEQALDDASLSHIADIIMSVDYRLDSFEHNRPVGNQSLNIAQNSLSRLLAA</sequence>
<proteinExistence type="predicted"/>
<dbReference type="RefSeq" id="WP_201503735.1">
    <property type="nucleotide sequence ID" value="NZ_BAAAFR010000001.1"/>
</dbReference>
<protein>
    <recommendedName>
        <fullName evidence="3">Chemotaxis protein</fullName>
    </recommendedName>
</protein>
<dbReference type="Proteomes" id="UP001501787">
    <property type="component" value="Unassembled WGS sequence"/>
</dbReference>
<dbReference type="SUPFAM" id="SSF47226">
    <property type="entry name" value="Histidine-containing phosphotransfer domain, HPT domain"/>
    <property type="match status" value="1"/>
</dbReference>
<evidence type="ECO:0000313" key="1">
    <source>
        <dbReference type="EMBL" id="GAA0312924.1"/>
    </source>
</evidence>
<evidence type="ECO:0008006" key="3">
    <source>
        <dbReference type="Google" id="ProtNLM"/>
    </source>
</evidence>
<accession>A0ABN0VP90</accession>
<name>A0ABN0VP90_9GAMM</name>
<gene>
    <name evidence="1" type="ORF">GCM10009129_07810</name>
</gene>
<organism evidence="1 2">
    <name type="scientific">Psychrobacter aestuarii</name>
    <dbReference type="NCBI Taxonomy" id="556327"/>
    <lineage>
        <taxon>Bacteria</taxon>
        <taxon>Pseudomonadati</taxon>
        <taxon>Pseudomonadota</taxon>
        <taxon>Gammaproteobacteria</taxon>
        <taxon>Moraxellales</taxon>
        <taxon>Moraxellaceae</taxon>
        <taxon>Psychrobacter</taxon>
    </lineage>
</organism>
<dbReference type="EMBL" id="BAAAFR010000001">
    <property type="protein sequence ID" value="GAA0312924.1"/>
    <property type="molecule type" value="Genomic_DNA"/>
</dbReference>
<evidence type="ECO:0000313" key="2">
    <source>
        <dbReference type="Proteomes" id="UP001501787"/>
    </source>
</evidence>